<sequence length="448" mass="49886">MGPKTVRYFRKACKKLLGCQLTWLGVFCMAVGCADKVPVPGYITSPYTKQTIKFFKKSGSDGRVNRLEIVEIDGERRLLKKQTQSFTIALDKYTLKNIPKKLAQGIEFRTLAIESTAHFDPAVLEKILSAFGTINADKLELSNLAINKVTARTNPNTNTNDANIFQRCLQALWGMCRRVFELVFRLVNGVPPKCTVNVKDLGIYSTPNTSIEWLQERVDLPGSPIELVIHCMPDFGNLEVLDGFNAAEISRLDLFGIDELGSLDCKLLREGPLPDVLVLKSDKPVTLDIPEQIIRKIASNQWTGLGLSMCVWEELAKLCGQYNSPITADGLRVYLAPDCSLSFPVVKRNQISAGSLSIIFHNSQLLVTYQEITVALGWASRYFGGLGKLVILTEPDAVDEEDLIEHSYFVISSTPAIAHVWINDVVCSVYQRKKHQPRCSGSSNTSFY</sequence>
<gene>
    <name evidence="2" type="ORF">NEDG_02262</name>
</gene>
<organism evidence="2 3">
    <name type="scientific">Nematocida displodere</name>
    <dbReference type="NCBI Taxonomy" id="1805483"/>
    <lineage>
        <taxon>Eukaryota</taxon>
        <taxon>Fungi</taxon>
        <taxon>Fungi incertae sedis</taxon>
        <taxon>Microsporidia</taxon>
        <taxon>Nematocida</taxon>
    </lineage>
</organism>
<keyword evidence="3" id="KW-1185">Reference proteome</keyword>
<dbReference type="AlphaFoldDB" id="A0A177EI07"/>
<evidence type="ECO:0000313" key="2">
    <source>
        <dbReference type="EMBL" id="OAG30742.1"/>
    </source>
</evidence>
<feature type="chain" id="PRO_5008060425" evidence="1">
    <location>
        <begin position="37"/>
        <end position="448"/>
    </location>
</feature>
<feature type="signal peptide" evidence="1">
    <location>
        <begin position="1"/>
        <end position="36"/>
    </location>
</feature>
<evidence type="ECO:0000256" key="1">
    <source>
        <dbReference type="SAM" id="SignalP"/>
    </source>
</evidence>
<dbReference type="Proteomes" id="UP000185944">
    <property type="component" value="Unassembled WGS sequence"/>
</dbReference>
<dbReference type="VEuPathDB" id="MicrosporidiaDB:NEDG_02262"/>
<accession>A0A177EI07</accession>
<comment type="caution">
    <text evidence="2">The sequence shown here is derived from an EMBL/GenBank/DDBJ whole genome shotgun (WGS) entry which is preliminary data.</text>
</comment>
<dbReference type="RefSeq" id="XP_067544747.1">
    <property type="nucleotide sequence ID" value="XM_067689680.1"/>
</dbReference>
<proteinExistence type="predicted"/>
<dbReference type="PROSITE" id="PS51257">
    <property type="entry name" value="PROKAR_LIPOPROTEIN"/>
    <property type="match status" value="1"/>
</dbReference>
<dbReference type="EMBL" id="LTDL01000027">
    <property type="protein sequence ID" value="OAG30742.1"/>
    <property type="molecule type" value="Genomic_DNA"/>
</dbReference>
<evidence type="ECO:0000313" key="3">
    <source>
        <dbReference type="Proteomes" id="UP000185944"/>
    </source>
</evidence>
<dbReference type="GeneID" id="93648612"/>
<name>A0A177EI07_9MICR</name>
<protein>
    <submittedName>
        <fullName evidence="2">Uncharacterized protein</fullName>
    </submittedName>
</protein>
<reference evidence="2 3" key="1">
    <citation type="submission" date="2016-02" db="EMBL/GenBank/DDBJ databases">
        <title>Discovery of a natural microsporidian pathogen with a broad tissue tropism in Caenorhabditis elegans.</title>
        <authorList>
            <person name="Luallen R.J."/>
            <person name="Reinke A.W."/>
            <person name="Tong L."/>
            <person name="Botts M.R."/>
            <person name="Felix M.-A."/>
            <person name="Troemel E.R."/>
        </authorList>
    </citation>
    <scope>NUCLEOTIDE SEQUENCE [LARGE SCALE GENOMIC DNA]</scope>
    <source>
        <strain evidence="2 3">JUm2807</strain>
    </source>
</reference>
<keyword evidence="1" id="KW-0732">Signal</keyword>